<dbReference type="AlphaFoldDB" id="A0A5B6VSZ1"/>
<dbReference type="InterPro" id="IPR046349">
    <property type="entry name" value="C1-like_sf"/>
</dbReference>
<keyword evidence="2" id="KW-1185">Reference proteome</keyword>
<sequence length="83" mass="9624">MASPTASNAFSTSMLMITPVMVTVMRPYNFALDFSYTSLPSTAMHKHHKHPLDLTYRDATDRIYNNICEEDISPKHWFYYCKA</sequence>
<reference evidence="2" key="1">
    <citation type="journal article" date="2019" name="Plant Biotechnol. J.">
        <title>Genome sequencing of the Australian wild diploid species Gossypium australe highlights disease resistance and delayed gland morphogenesis.</title>
        <authorList>
            <person name="Cai Y."/>
            <person name="Cai X."/>
            <person name="Wang Q."/>
            <person name="Wang P."/>
            <person name="Zhang Y."/>
            <person name="Cai C."/>
            <person name="Xu Y."/>
            <person name="Wang K."/>
            <person name="Zhou Z."/>
            <person name="Wang C."/>
            <person name="Geng S."/>
            <person name="Li B."/>
            <person name="Dong Q."/>
            <person name="Hou Y."/>
            <person name="Wang H."/>
            <person name="Ai P."/>
            <person name="Liu Z."/>
            <person name="Yi F."/>
            <person name="Sun M."/>
            <person name="An G."/>
            <person name="Cheng J."/>
            <person name="Zhang Y."/>
            <person name="Shi Q."/>
            <person name="Xie Y."/>
            <person name="Shi X."/>
            <person name="Chang Y."/>
            <person name="Huang F."/>
            <person name="Chen Y."/>
            <person name="Hong S."/>
            <person name="Mi L."/>
            <person name="Sun Q."/>
            <person name="Zhang L."/>
            <person name="Zhou B."/>
            <person name="Peng R."/>
            <person name="Zhang X."/>
            <person name="Liu F."/>
        </authorList>
    </citation>
    <scope>NUCLEOTIDE SEQUENCE [LARGE SCALE GENOMIC DNA]</scope>
    <source>
        <strain evidence="2">cv. PA1801</strain>
    </source>
</reference>
<dbReference type="PANTHER" id="PTHR32410">
    <property type="entry name" value="CYSTEINE/HISTIDINE-RICH C1 DOMAIN FAMILY PROTEIN"/>
    <property type="match status" value="1"/>
</dbReference>
<evidence type="ECO:0000313" key="1">
    <source>
        <dbReference type="EMBL" id="KAA3472154.1"/>
    </source>
</evidence>
<dbReference type="InterPro" id="IPR053192">
    <property type="entry name" value="Vacuole_Formation_Reg"/>
</dbReference>
<dbReference type="SUPFAM" id="SSF57889">
    <property type="entry name" value="Cysteine-rich domain"/>
    <property type="match status" value="1"/>
</dbReference>
<protein>
    <submittedName>
        <fullName evidence="1">C1-like protein</fullName>
    </submittedName>
</protein>
<comment type="caution">
    <text evidence="1">The sequence shown here is derived from an EMBL/GenBank/DDBJ whole genome shotgun (WGS) entry which is preliminary data.</text>
</comment>
<dbReference type="PANTHER" id="PTHR32410:SF211">
    <property type="entry name" value="CYSTEINE_HISTIDINE-RICH C1 DOMAIN FAMILY PROTEIN"/>
    <property type="match status" value="1"/>
</dbReference>
<gene>
    <name evidence="1" type="ORF">EPI10_022660</name>
</gene>
<accession>A0A5B6VSZ1</accession>
<name>A0A5B6VSZ1_9ROSI</name>
<dbReference type="OrthoDB" id="1884766at2759"/>
<dbReference type="Proteomes" id="UP000325315">
    <property type="component" value="Unassembled WGS sequence"/>
</dbReference>
<proteinExistence type="predicted"/>
<organism evidence="1 2">
    <name type="scientific">Gossypium australe</name>
    <dbReference type="NCBI Taxonomy" id="47621"/>
    <lineage>
        <taxon>Eukaryota</taxon>
        <taxon>Viridiplantae</taxon>
        <taxon>Streptophyta</taxon>
        <taxon>Embryophyta</taxon>
        <taxon>Tracheophyta</taxon>
        <taxon>Spermatophyta</taxon>
        <taxon>Magnoliopsida</taxon>
        <taxon>eudicotyledons</taxon>
        <taxon>Gunneridae</taxon>
        <taxon>Pentapetalae</taxon>
        <taxon>rosids</taxon>
        <taxon>malvids</taxon>
        <taxon>Malvales</taxon>
        <taxon>Malvaceae</taxon>
        <taxon>Malvoideae</taxon>
        <taxon>Gossypium</taxon>
    </lineage>
</organism>
<evidence type="ECO:0000313" key="2">
    <source>
        <dbReference type="Proteomes" id="UP000325315"/>
    </source>
</evidence>
<dbReference type="EMBL" id="SMMG02000005">
    <property type="protein sequence ID" value="KAA3472154.1"/>
    <property type="molecule type" value="Genomic_DNA"/>
</dbReference>